<evidence type="ECO:0000256" key="6">
    <source>
        <dbReference type="ARBA" id="ARBA00022833"/>
    </source>
</evidence>
<feature type="region of interest" description="Disordered" evidence="12">
    <location>
        <begin position="1"/>
        <end position="127"/>
    </location>
</feature>
<comment type="similarity">
    <text evidence="2">Belongs to the krueppel C2H2-type zinc-finger protein family.</text>
</comment>
<evidence type="ECO:0000256" key="1">
    <source>
        <dbReference type="ARBA" id="ARBA00004123"/>
    </source>
</evidence>
<evidence type="ECO:0000256" key="12">
    <source>
        <dbReference type="SAM" id="MobiDB-lite"/>
    </source>
</evidence>
<dbReference type="InterPro" id="IPR036236">
    <property type="entry name" value="Znf_C2H2_sf"/>
</dbReference>
<sequence length="306" mass="34204">MAPDAQAGEEEVSAPSPSPLLHLPAQPGPWLQDNPATDAILPGKSHPLLVFPPPDRELRMETREDKSLGQNPILSGSGSQELNGEEKPRRSHTRRGWKRRSQESEEERPTLGQGDSQSSDLGVHEQGKRPFECGECGKSFTQSSHLTVHQRSHTGERPYECDKCRKTFPTSSDLVKHQRIHTDERPFRCPDCGKGFRYNSNLVRHRRIHTGERPYKCPQCGKSFSQKKPCECPEAPVIHGAGDPFWEDTWLGAPHPPGTWTHPQTNIRNPLWRADLSTSDCGKISLLASSGGIKERCMALEVFSNI</sequence>
<evidence type="ECO:0000259" key="13">
    <source>
        <dbReference type="PROSITE" id="PS50157"/>
    </source>
</evidence>
<keyword evidence="5 11" id="KW-0863">Zinc-finger</keyword>
<dbReference type="Pfam" id="PF00096">
    <property type="entry name" value="zf-C2H2"/>
    <property type="match status" value="2"/>
</dbReference>
<feature type="domain" description="C2H2-type" evidence="13">
    <location>
        <begin position="215"/>
        <end position="244"/>
    </location>
</feature>
<feature type="compositionally biased region" description="Basic residues" evidence="12">
    <location>
        <begin position="89"/>
        <end position="99"/>
    </location>
</feature>
<evidence type="ECO:0000256" key="5">
    <source>
        <dbReference type="ARBA" id="ARBA00022771"/>
    </source>
</evidence>
<dbReference type="InterPro" id="IPR013087">
    <property type="entry name" value="Znf_C2H2_type"/>
</dbReference>
<dbReference type="PANTHER" id="PTHR23235">
    <property type="entry name" value="KRUEPPEL-LIKE TRANSCRIPTION FACTOR"/>
    <property type="match status" value="1"/>
</dbReference>
<dbReference type="SUPFAM" id="SSF57667">
    <property type="entry name" value="beta-beta-alpha zinc fingers"/>
    <property type="match status" value="2"/>
</dbReference>
<dbReference type="GO" id="GO:0000978">
    <property type="term" value="F:RNA polymerase II cis-regulatory region sequence-specific DNA binding"/>
    <property type="evidence" value="ECO:0007669"/>
    <property type="project" value="TreeGrafter"/>
</dbReference>
<keyword evidence="15" id="KW-1185">Reference proteome</keyword>
<dbReference type="Ensembl" id="ENSCRFT00000004739.1">
    <property type="protein sequence ID" value="ENSCRFP00000004560.1"/>
    <property type="gene ID" value="ENSCRFG00000003662.1"/>
</dbReference>
<dbReference type="Proteomes" id="UP000694396">
    <property type="component" value="Unplaced"/>
</dbReference>
<dbReference type="GO" id="GO:0005634">
    <property type="term" value="C:nucleus"/>
    <property type="evidence" value="ECO:0007669"/>
    <property type="project" value="UniProtKB-SubCell"/>
</dbReference>
<evidence type="ECO:0000256" key="8">
    <source>
        <dbReference type="ARBA" id="ARBA00023125"/>
    </source>
</evidence>
<dbReference type="Pfam" id="PF13465">
    <property type="entry name" value="zf-H2C2_2"/>
    <property type="match status" value="1"/>
</dbReference>
<evidence type="ECO:0000256" key="2">
    <source>
        <dbReference type="ARBA" id="ARBA00006991"/>
    </source>
</evidence>
<feature type="compositionally biased region" description="Low complexity" evidence="12">
    <location>
        <begin position="13"/>
        <end position="25"/>
    </location>
</feature>
<reference evidence="14" key="1">
    <citation type="submission" date="2025-08" db="UniProtKB">
        <authorList>
            <consortium name="Ensembl"/>
        </authorList>
    </citation>
    <scope>IDENTIFICATION</scope>
</reference>
<dbReference type="Gene3D" id="3.30.160.60">
    <property type="entry name" value="Classic Zinc Finger"/>
    <property type="match status" value="4"/>
</dbReference>
<feature type="domain" description="C2H2-type" evidence="13">
    <location>
        <begin position="131"/>
        <end position="158"/>
    </location>
</feature>
<evidence type="ECO:0000313" key="15">
    <source>
        <dbReference type="Proteomes" id="UP000694396"/>
    </source>
</evidence>
<keyword evidence="7" id="KW-0805">Transcription regulation</keyword>
<keyword evidence="3" id="KW-0479">Metal-binding</keyword>
<feature type="domain" description="C2H2-type" evidence="13">
    <location>
        <begin position="159"/>
        <end position="186"/>
    </location>
</feature>
<accession>A0A8C3P3I8</accession>
<dbReference type="GO" id="GO:0005694">
    <property type="term" value="C:chromosome"/>
    <property type="evidence" value="ECO:0007669"/>
    <property type="project" value="UniProtKB-ARBA"/>
</dbReference>
<evidence type="ECO:0000256" key="9">
    <source>
        <dbReference type="ARBA" id="ARBA00023163"/>
    </source>
</evidence>
<keyword evidence="8" id="KW-0238">DNA-binding</keyword>
<comment type="subcellular location">
    <subcellularLocation>
        <location evidence="1">Nucleus</location>
    </subcellularLocation>
</comment>
<dbReference type="AlphaFoldDB" id="A0A8C3P3I8"/>
<evidence type="ECO:0000256" key="7">
    <source>
        <dbReference type="ARBA" id="ARBA00023015"/>
    </source>
</evidence>
<dbReference type="GO" id="GO:0008270">
    <property type="term" value="F:zinc ion binding"/>
    <property type="evidence" value="ECO:0007669"/>
    <property type="project" value="UniProtKB-KW"/>
</dbReference>
<dbReference type="FunFam" id="3.30.160.60:FF:000295">
    <property type="entry name" value="zinc finger protein 19"/>
    <property type="match status" value="1"/>
</dbReference>
<feature type="compositionally biased region" description="Basic and acidic residues" evidence="12">
    <location>
        <begin position="100"/>
        <end position="109"/>
    </location>
</feature>
<keyword evidence="10" id="KW-0539">Nucleus</keyword>
<dbReference type="FunFam" id="3.30.160.60:FF:002343">
    <property type="entry name" value="Zinc finger protein 33A"/>
    <property type="match status" value="1"/>
</dbReference>
<evidence type="ECO:0000256" key="11">
    <source>
        <dbReference type="PROSITE-ProRule" id="PRU00042"/>
    </source>
</evidence>
<feature type="compositionally biased region" description="Basic and acidic residues" evidence="12">
    <location>
        <begin position="54"/>
        <end position="67"/>
    </location>
</feature>
<keyword evidence="6" id="KW-0862">Zinc</keyword>
<evidence type="ECO:0000256" key="3">
    <source>
        <dbReference type="ARBA" id="ARBA00022723"/>
    </source>
</evidence>
<name>A0A8C3P3I8_9PASS</name>
<feature type="domain" description="C2H2-type" evidence="13">
    <location>
        <begin position="187"/>
        <end position="214"/>
    </location>
</feature>
<dbReference type="PROSITE" id="PS50157">
    <property type="entry name" value="ZINC_FINGER_C2H2_2"/>
    <property type="match status" value="4"/>
</dbReference>
<evidence type="ECO:0000313" key="14">
    <source>
        <dbReference type="Ensembl" id="ENSCRFP00000004560.1"/>
    </source>
</evidence>
<reference evidence="14" key="2">
    <citation type="submission" date="2025-09" db="UniProtKB">
        <authorList>
            <consortium name="Ensembl"/>
        </authorList>
    </citation>
    <scope>IDENTIFICATION</scope>
</reference>
<protein>
    <recommendedName>
        <fullName evidence="13">C2H2-type domain-containing protein</fullName>
    </recommendedName>
</protein>
<organism evidence="14 15">
    <name type="scientific">Cyanoderma ruficeps</name>
    <name type="common">rufous-capped babbler</name>
    <dbReference type="NCBI Taxonomy" id="181631"/>
    <lineage>
        <taxon>Eukaryota</taxon>
        <taxon>Metazoa</taxon>
        <taxon>Chordata</taxon>
        <taxon>Craniata</taxon>
        <taxon>Vertebrata</taxon>
        <taxon>Euteleostomi</taxon>
        <taxon>Archelosauria</taxon>
        <taxon>Archosauria</taxon>
        <taxon>Dinosauria</taxon>
        <taxon>Saurischia</taxon>
        <taxon>Theropoda</taxon>
        <taxon>Coelurosauria</taxon>
        <taxon>Aves</taxon>
        <taxon>Neognathae</taxon>
        <taxon>Neoaves</taxon>
        <taxon>Telluraves</taxon>
        <taxon>Australaves</taxon>
        <taxon>Passeriformes</taxon>
        <taxon>Sylvioidea</taxon>
        <taxon>Timaliidae</taxon>
        <taxon>Cyanoderma</taxon>
    </lineage>
</organism>
<dbReference type="FunFam" id="3.30.160.60:FF:001732">
    <property type="entry name" value="Zgc:162936"/>
    <property type="match status" value="1"/>
</dbReference>
<dbReference type="SMART" id="SM00355">
    <property type="entry name" value="ZnF_C2H2"/>
    <property type="match status" value="4"/>
</dbReference>
<dbReference type="PANTHER" id="PTHR23235:SF152">
    <property type="entry name" value="SI:DKEY-210J14.3"/>
    <property type="match status" value="1"/>
</dbReference>
<proteinExistence type="inferred from homology"/>
<evidence type="ECO:0000256" key="10">
    <source>
        <dbReference type="ARBA" id="ARBA00023242"/>
    </source>
</evidence>
<feature type="compositionally biased region" description="Polar residues" evidence="12">
    <location>
        <begin position="68"/>
        <end position="82"/>
    </location>
</feature>
<dbReference type="GO" id="GO:0045893">
    <property type="term" value="P:positive regulation of DNA-templated transcription"/>
    <property type="evidence" value="ECO:0007669"/>
    <property type="project" value="UniProtKB-ARBA"/>
</dbReference>
<dbReference type="GO" id="GO:0000981">
    <property type="term" value="F:DNA-binding transcription factor activity, RNA polymerase II-specific"/>
    <property type="evidence" value="ECO:0007669"/>
    <property type="project" value="TreeGrafter"/>
</dbReference>
<keyword evidence="9" id="KW-0804">Transcription</keyword>
<evidence type="ECO:0000256" key="4">
    <source>
        <dbReference type="ARBA" id="ARBA00022737"/>
    </source>
</evidence>
<dbReference type="FunFam" id="3.30.160.60:FF:001498">
    <property type="entry name" value="Zinc finger protein 404"/>
    <property type="match status" value="1"/>
</dbReference>
<dbReference type="PROSITE" id="PS00028">
    <property type="entry name" value="ZINC_FINGER_C2H2_1"/>
    <property type="match status" value="3"/>
</dbReference>
<keyword evidence="4" id="KW-0677">Repeat</keyword>